<gene>
    <name evidence="2" type="ORF">GCM10007063_17040</name>
</gene>
<dbReference type="AlphaFoldDB" id="A0A917PWF5"/>
<reference evidence="2" key="2">
    <citation type="submission" date="2020-09" db="EMBL/GenBank/DDBJ databases">
        <authorList>
            <person name="Sun Q."/>
            <person name="Ohkuma M."/>
        </authorList>
    </citation>
    <scope>NUCLEOTIDE SEQUENCE</scope>
    <source>
        <strain evidence="2">JCM 12580</strain>
    </source>
</reference>
<feature type="compositionally biased region" description="Basic and acidic residues" evidence="1">
    <location>
        <begin position="72"/>
        <end position="82"/>
    </location>
</feature>
<evidence type="ECO:0000256" key="1">
    <source>
        <dbReference type="SAM" id="MobiDB-lite"/>
    </source>
</evidence>
<feature type="compositionally biased region" description="Basic residues" evidence="1">
    <location>
        <begin position="47"/>
        <end position="57"/>
    </location>
</feature>
<name>A0A917PWF5_9BACI</name>
<dbReference type="RefSeq" id="WP_188632678.1">
    <property type="nucleotide sequence ID" value="NZ_BMNQ01000020.1"/>
</dbReference>
<evidence type="ECO:0008006" key="4">
    <source>
        <dbReference type="Google" id="ProtNLM"/>
    </source>
</evidence>
<dbReference type="EMBL" id="BMNQ01000020">
    <property type="protein sequence ID" value="GGJ95116.1"/>
    <property type="molecule type" value="Genomic_DNA"/>
</dbReference>
<proteinExistence type="predicted"/>
<accession>A0A917PWF5</accession>
<reference evidence="2" key="1">
    <citation type="journal article" date="2014" name="Int. J. Syst. Evol. Microbiol.">
        <title>Complete genome sequence of Corynebacterium casei LMG S-19264T (=DSM 44701T), isolated from a smear-ripened cheese.</title>
        <authorList>
            <consortium name="US DOE Joint Genome Institute (JGI-PGF)"/>
            <person name="Walter F."/>
            <person name="Albersmeier A."/>
            <person name="Kalinowski J."/>
            <person name="Ruckert C."/>
        </authorList>
    </citation>
    <scope>NUCLEOTIDE SEQUENCE</scope>
    <source>
        <strain evidence="2">JCM 12580</strain>
    </source>
</reference>
<evidence type="ECO:0000313" key="2">
    <source>
        <dbReference type="EMBL" id="GGJ95116.1"/>
    </source>
</evidence>
<comment type="caution">
    <text evidence="2">The sequence shown here is derived from an EMBL/GenBank/DDBJ whole genome shotgun (WGS) entry which is preliminary data.</text>
</comment>
<feature type="region of interest" description="Disordered" evidence="1">
    <location>
        <begin position="1"/>
        <end position="92"/>
    </location>
</feature>
<dbReference type="Proteomes" id="UP000658382">
    <property type="component" value="Unassembled WGS sequence"/>
</dbReference>
<sequence length="165" mass="19643">MGDKRSAKSPLLYIHQPHVHTPKVSMQSHYMTPKKQQDNQNKQSNRAVKRPSNRNHFTKQVAEDESDNIDSVNRDDYDKQNNEDEDADYQQKKFKDMTLLERVHYFLNPPKYAPVMRCEIRTTERKHRGKIVDYQDEQVYMQTGRRTTPTNIPFNTINEIRMIGF</sequence>
<keyword evidence="3" id="KW-1185">Reference proteome</keyword>
<organism evidence="2 3">
    <name type="scientific">Lentibacillus kapialis</name>
    <dbReference type="NCBI Taxonomy" id="340214"/>
    <lineage>
        <taxon>Bacteria</taxon>
        <taxon>Bacillati</taxon>
        <taxon>Bacillota</taxon>
        <taxon>Bacilli</taxon>
        <taxon>Bacillales</taxon>
        <taxon>Bacillaceae</taxon>
        <taxon>Lentibacillus</taxon>
    </lineage>
</organism>
<dbReference type="InterPro" id="IPR025439">
    <property type="entry name" value="Spore_coat_CotO"/>
</dbReference>
<protein>
    <recommendedName>
        <fullName evidence="4">Spore coat protein CotO</fullName>
    </recommendedName>
</protein>
<dbReference type="Pfam" id="PF14153">
    <property type="entry name" value="Spore_coat_CotO"/>
    <property type="match status" value="1"/>
</dbReference>
<evidence type="ECO:0000313" key="3">
    <source>
        <dbReference type="Proteomes" id="UP000658382"/>
    </source>
</evidence>